<dbReference type="Gene3D" id="3.40.50.300">
    <property type="entry name" value="P-loop containing nucleotide triphosphate hydrolases"/>
    <property type="match status" value="1"/>
</dbReference>
<proteinExistence type="predicted"/>
<dbReference type="InterPro" id="IPR014774">
    <property type="entry name" value="KaiC-like_dom"/>
</dbReference>
<keyword evidence="1" id="KW-0547">Nucleotide-binding</keyword>
<dbReference type="InterPro" id="IPR027417">
    <property type="entry name" value="P-loop_NTPase"/>
</dbReference>
<protein>
    <submittedName>
        <fullName evidence="4">Circadian clock protein KaiC</fullName>
    </submittedName>
</protein>
<dbReference type="PROSITE" id="PS51146">
    <property type="entry name" value="KAIC"/>
    <property type="match status" value="1"/>
</dbReference>
<dbReference type="Proteomes" id="UP000186940">
    <property type="component" value="Unassembled WGS sequence"/>
</dbReference>
<evidence type="ECO:0000313" key="5">
    <source>
        <dbReference type="Proteomes" id="UP000186940"/>
    </source>
</evidence>
<evidence type="ECO:0000256" key="2">
    <source>
        <dbReference type="ARBA" id="ARBA00022840"/>
    </source>
</evidence>
<dbReference type="PANTHER" id="PTHR43637">
    <property type="entry name" value="UPF0273 PROTEIN TM_0370"/>
    <property type="match status" value="1"/>
</dbReference>
<dbReference type="SUPFAM" id="SSF52540">
    <property type="entry name" value="P-loop containing nucleoside triphosphate hydrolases"/>
    <property type="match status" value="1"/>
</dbReference>
<dbReference type="Pfam" id="PF06745">
    <property type="entry name" value="ATPase"/>
    <property type="match status" value="1"/>
</dbReference>
<dbReference type="EMBL" id="LYOS01000004">
    <property type="protein sequence ID" value="OFV67519.1"/>
    <property type="molecule type" value="Genomic_DNA"/>
</dbReference>
<dbReference type="InterPro" id="IPR010624">
    <property type="entry name" value="KaiC_dom"/>
</dbReference>
<dbReference type="GO" id="GO:0005524">
    <property type="term" value="F:ATP binding"/>
    <property type="evidence" value="ECO:0007669"/>
    <property type="project" value="UniProtKB-KW"/>
</dbReference>
<dbReference type="STRING" id="1838285.SCAL_001437"/>
<dbReference type="AlphaFoldDB" id="A0A1F2P869"/>
<keyword evidence="5" id="KW-1185">Reference proteome</keyword>
<name>A0A1F2P869_9EURY</name>
<organism evidence="4 5">
    <name type="scientific">Candidatus Syntropharchaeum caldarium</name>
    <dbReference type="NCBI Taxonomy" id="1838285"/>
    <lineage>
        <taxon>Archaea</taxon>
        <taxon>Methanobacteriati</taxon>
        <taxon>Methanobacteriota</taxon>
        <taxon>Stenosarchaea group</taxon>
        <taxon>Methanomicrobia</taxon>
        <taxon>Methanosarcinales</taxon>
        <taxon>ANME-2 cluster</taxon>
        <taxon>Candidatus Syntropharchaeum</taxon>
    </lineage>
</organism>
<feature type="domain" description="KaiC" evidence="3">
    <location>
        <begin position="1"/>
        <end position="218"/>
    </location>
</feature>
<reference evidence="4" key="1">
    <citation type="submission" date="2016-05" db="EMBL/GenBank/DDBJ databases">
        <title>Microbial consortia oxidize butane by reversing methanogenesis.</title>
        <authorList>
            <person name="Laso-Perez R."/>
            <person name="Richter M."/>
            <person name="Wegener G."/>
            <person name="Musat F."/>
        </authorList>
    </citation>
    <scope>NUCLEOTIDE SEQUENCE [LARGE SCALE GENOMIC DNA]</scope>
    <source>
        <strain evidence="4">BOX2</strain>
    </source>
</reference>
<keyword evidence="2" id="KW-0067">ATP-binding</keyword>
<gene>
    <name evidence="4" type="ORF">SCAL_001437</name>
</gene>
<sequence>MLGGGIPEKNIIAVLGGYGSGKTILGMQFINRGLEEDERGVFISFDEDEDKLIRIASNIGWDFGSAIKDRMLVLIRLDAADIGRSLTRAQSELPTLIETFDAKRIVIDPITLFEMHFRDDESRRREISKLCTIIQASGATTMLTSEISTDNPFASKYGEIEYIADGVIIFQHIRPAPLKRSILAVEIAKMRGVKHARDVKPYDITDKGIVVDFDADLF</sequence>
<comment type="caution">
    <text evidence="4">The sequence shown here is derived from an EMBL/GenBank/DDBJ whole genome shotgun (WGS) entry which is preliminary data.</text>
</comment>
<dbReference type="PANTHER" id="PTHR43637:SF1">
    <property type="entry name" value="UPF0273 PROTEIN TM_0370"/>
    <property type="match status" value="1"/>
</dbReference>
<evidence type="ECO:0000256" key="1">
    <source>
        <dbReference type="ARBA" id="ARBA00022741"/>
    </source>
</evidence>
<evidence type="ECO:0000313" key="4">
    <source>
        <dbReference type="EMBL" id="OFV67519.1"/>
    </source>
</evidence>
<evidence type="ECO:0000259" key="3">
    <source>
        <dbReference type="PROSITE" id="PS51146"/>
    </source>
</evidence>
<accession>A0A1F2P869</accession>